<feature type="transmembrane region" description="Helical" evidence="6">
    <location>
        <begin position="12"/>
        <end position="37"/>
    </location>
</feature>
<evidence type="ECO:0000313" key="10">
    <source>
        <dbReference type="EMBL" id="CAB4997920.1"/>
    </source>
</evidence>
<name>A0A6J6STZ7_9ZZZZ</name>
<sequence>MAPLADRDIRWLALARFAAILGASALPTALTFSVLSIEGVSPSALGIVVASAVVGQVACLLPGGVLADRMSRRLLMIVAELVVGAVSLLSATLVISGHASVVSLAVLAAIGGGAGGFFYPAFTGFVPQVAQPEALQSVNALLRLSVNIGRILGTAVGGLMVAVVGPGAAIGTAGIAALIAGAFVALVRPRFVVARQGVSHPFSDFREGWKAFTARKWVVAVVVAGTLSNIGASAAMGVLGPLQSVAALNGAGSWAVITSALAVGTVVGAVIAGRVRPRRPLVLAMLALGLFSLPMFALARPMSLTVIVIAALIAGISLDLFSVLWDTALQQNVPNDSLSRVSAFDWLGSFALSPIALAVAGPLVDIYGISTVLYLAAACAATPPLALLVPAVRRLRAWA</sequence>
<evidence type="ECO:0000256" key="6">
    <source>
        <dbReference type="SAM" id="Phobius"/>
    </source>
</evidence>
<evidence type="ECO:0000313" key="8">
    <source>
        <dbReference type="EMBL" id="CAB4738220.1"/>
    </source>
</evidence>
<feature type="transmembrane region" description="Helical" evidence="6">
    <location>
        <begin position="280"/>
        <end position="298"/>
    </location>
</feature>
<dbReference type="InterPro" id="IPR011701">
    <property type="entry name" value="MFS"/>
</dbReference>
<comment type="subcellular location">
    <subcellularLocation>
        <location evidence="1">Cell membrane</location>
        <topology evidence="1">Multi-pass membrane protein</topology>
    </subcellularLocation>
</comment>
<feature type="transmembrane region" description="Helical" evidence="6">
    <location>
        <begin position="251"/>
        <end position="273"/>
    </location>
</feature>
<evidence type="ECO:0000256" key="2">
    <source>
        <dbReference type="ARBA" id="ARBA00022475"/>
    </source>
</evidence>
<dbReference type="PANTHER" id="PTHR23513:SF11">
    <property type="entry name" value="STAPHYLOFERRIN A TRANSPORTER"/>
    <property type="match status" value="1"/>
</dbReference>
<keyword evidence="5 6" id="KW-0472">Membrane</keyword>
<gene>
    <name evidence="8" type="ORF">UFOPK2786_00619</name>
    <name evidence="9" type="ORF">UFOPK3957_00122</name>
    <name evidence="10" type="ORF">UFOPK4061_00123</name>
</gene>
<evidence type="ECO:0000259" key="7">
    <source>
        <dbReference type="PROSITE" id="PS50850"/>
    </source>
</evidence>
<organism evidence="8">
    <name type="scientific">freshwater metagenome</name>
    <dbReference type="NCBI Taxonomy" id="449393"/>
    <lineage>
        <taxon>unclassified sequences</taxon>
        <taxon>metagenomes</taxon>
        <taxon>ecological metagenomes</taxon>
    </lineage>
</organism>
<evidence type="ECO:0000256" key="1">
    <source>
        <dbReference type="ARBA" id="ARBA00004651"/>
    </source>
</evidence>
<feature type="transmembrane region" description="Helical" evidence="6">
    <location>
        <begin position="101"/>
        <end position="119"/>
    </location>
</feature>
<evidence type="ECO:0000313" key="9">
    <source>
        <dbReference type="EMBL" id="CAB4974335.1"/>
    </source>
</evidence>
<feature type="transmembrane region" description="Helical" evidence="6">
    <location>
        <begin position="74"/>
        <end position="95"/>
    </location>
</feature>
<dbReference type="Gene3D" id="1.20.1250.20">
    <property type="entry name" value="MFS general substrate transporter like domains"/>
    <property type="match status" value="1"/>
</dbReference>
<feature type="domain" description="Major facilitator superfamily (MFS) profile" evidence="7">
    <location>
        <begin position="8"/>
        <end position="394"/>
    </location>
</feature>
<keyword evidence="3 6" id="KW-0812">Transmembrane</keyword>
<feature type="transmembrane region" description="Helical" evidence="6">
    <location>
        <begin position="304"/>
        <end position="325"/>
    </location>
</feature>
<evidence type="ECO:0000256" key="3">
    <source>
        <dbReference type="ARBA" id="ARBA00022692"/>
    </source>
</evidence>
<feature type="transmembrane region" description="Helical" evidence="6">
    <location>
        <begin position="140"/>
        <end position="162"/>
    </location>
</feature>
<dbReference type="InterPro" id="IPR036259">
    <property type="entry name" value="MFS_trans_sf"/>
</dbReference>
<keyword evidence="2" id="KW-1003">Cell membrane</keyword>
<dbReference type="InterPro" id="IPR020846">
    <property type="entry name" value="MFS_dom"/>
</dbReference>
<dbReference type="Pfam" id="PF07690">
    <property type="entry name" value="MFS_1"/>
    <property type="match status" value="1"/>
</dbReference>
<dbReference type="EMBL" id="CAFBPD010000012">
    <property type="protein sequence ID" value="CAB4997920.1"/>
    <property type="molecule type" value="Genomic_DNA"/>
</dbReference>
<feature type="transmembrane region" description="Helical" evidence="6">
    <location>
        <begin position="217"/>
        <end position="239"/>
    </location>
</feature>
<dbReference type="PANTHER" id="PTHR23513">
    <property type="entry name" value="INTEGRAL MEMBRANE EFFLUX PROTEIN-RELATED"/>
    <property type="match status" value="1"/>
</dbReference>
<evidence type="ECO:0000256" key="4">
    <source>
        <dbReference type="ARBA" id="ARBA00022989"/>
    </source>
</evidence>
<dbReference type="EMBL" id="CAFBOM010000010">
    <property type="protein sequence ID" value="CAB4974335.1"/>
    <property type="molecule type" value="Genomic_DNA"/>
</dbReference>
<evidence type="ECO:0000256" key="5">
    <source>
        <dbReference type="ARBA" id="ARBA00023136"/>
    </source>
</evidence>
<feature type="transmembrane region" description="Helical" evidence="6">
    <location>
        <begin position="373"/>
        <end position="392"/>
    </location>
</feature>
<dbReference type="GO" id="GO:0022857">
    <property type="term" value="F:transmembrane transporter activity"/>
    <property type="evidence" value="ECO:0007669"/>
    <property type="project" value="InterPro"/>
</dbReference>
<feature type="transmembrane region" description="Helical" evidence="6">
    <location>
        <begin position="346"/>
        <end position="367"/>
    </location>
</feature>
<dbReference type="CDD" id="cd06173">
    <property type="entry name" value="MFS_MefA_like"/>
    <property type="match status" value="1"/>
</dbReference>
<feature type="transmembrane region" description="Helical" evidence="6">
    <location>
        <begin position="43"/>
        <end position="67"/>
    </location>
</feature>
<protein>
    <submittedName>
        <fullName evidence="8">Unannotated protein</fullName>
    </submittedName>
</protein>
<reference evidence="8" key="1">
    <citation type="submission" date="2020-05" db="EMBL/GenBank/DDBJ databases">
        <authorList>
            <person name="Chiriac C."/>
            <person name="Salcher M."/>
            <person name="Ghai R."/>
            <person name="Kavagutti S V."/>
        </authorList>
    </citation>
    <scope>NUCLEOTIDE SEQUENCE</scope>
</reference>
<dbReference type="GO" id="GO:0005886">
    <property type="term" value="C:plasma membrane"/>
    <property type="evidence" value="ECO:0007669"/>
    <property type="project" value="UniProtKB-SubCell"/>
</dbReference>
<feature type="transmembrane region" description="Helical" evidence="6">
    <location>
        <begin position="168"/>
        <end position="187"/>
    </location>
</feature>
<dbReference type="SUPFAM" id="SSF103473">
    <property type="entry name" value="MFS general substrate transporter"/>
    <property type="match status" value="1"/>
</dbReference>
<proteinExistence type="predicted"/>
<dbReference type="EMBL" id="CAEZYW010000073">
    <property type="protein sequence ID" value="CAB4738220.1"/>
    <property type="molecule type" value="Genomic_DNA"/>
</dbReference>
<accession>A0A6J6STZ7</accession>
<dbReference type="PROSITE" id="PS50850">
    <property type="entry name" value="MFS"/>
    <property type="match status" value="1"/>
</dbReference>
<keyword evidence="4 6" id="KW-1133">Transmembrane helix</keyword>
<dbReference type="AlphaFoldDB" id="A0A6J6STZ7"/>